<dbReference type="PRINTS" id="PR00953">
    <property type="entry name" value="TYPE3IMRPROT"/>
</dbReference>
<comment type="caution">
    <text evidence="8">The sequence shown here is derived from an EMBL/GenBank/DDBJ whole genome shotgun (WGS) entry which is preliminary data.</text>
</comment>
<gene>
    <name evidence="8" type="primary">sctT</name>
    <name evidence="8" type="ORF">MUA00_01680</name>
</gene>
<organism evidence="8 9">
    <name type="scientific">Dryocola boscaweniae</name>
    <dbReference type="NCBI Taxonomy" id="2925397"/>
    <lineage>
        <taxon>Bacteria</taxon>
        <taxon>Pseudomonadati</taxon>
        <taxon>Pseudomonadota</taxon>
        <taxon>Gammaproteobacteria</taxon>
        <taxon>Enterobacterales</taxon>
        <taxon>Enterobacteriaceae</taxon>
        <taxon>Dryocola</taxon>
    </lineage>
</organism>
<dbReference type="Proteomes" id="UP001150641">
    <property type="component" value="Unassembled WGS sequence"/>
</dbReference>
<evidence type="ECO:0000256" key="2">
    <source>
        <dbReference type="ARBA" id="ARBA00009772"/>
    </source>
</evidence>
<feature type="transmembrane region" description="Helical" evidence="7">
    <location>
        <begin position="120"/>
        <end position="141"/>
    </location>
</feature>
<dbReference type="PANTHER" id="PTHR30065:SF7">
    <property type="entry name" value="SECRETION SYSTEM APPARATUS PROTEIN SSAT"/>
    <property type="match status" value="1"/>
</dbReference>
<sequence length="259" mass="28586">MMPLFLSEPQLLFFALLRPLGLCIMFPILGSKNLGGGMIRNALVLALSLPILPLFFDRQYINALEALRLAGICQELMVGILIGFVVALPFWALDSAGYIVDTIRGASMGSVLNPSLGEAASMMGILFVQLFIAFFFMYGGLNHVLDVLYQSYHIIPPGSGLQAGDRWLKLLIAQWQTAFTLCVNFILPAVIVMVLTDLGIGLINRSAQQLNVFFLAMPVKSVLALLMLIMSLPFACKLYFSHLDKLPQYLGLLLREMKP</sequence>
<evidence type="ECO:0000256" key="6">
    <source>
        <dbReference type="ARBA" id="ARBA00023136"/>
    </source>
</evidence>
<protein>
    <submittedName>
        <fullName evidence="8">Type III secretion system export apparatus subunit SctT</fullName>
    </submittedName>
</protein>
<name>A0A9X2W4S6_9ENTR</name>
<proteinExistence type="inferred from homology"/>
<keyword evidence="6 7" id="KW-0472">Membrane</keyword>
<comment type="subcellular location">
    <subcellularLocation>
        <location evidence="1 7">Cell membrane</location>
        <topology evidence="1 7">Multi-pass membrane protein</topology>
    </subcellularLocation>
</comment>
<dbReference type="Pfam" id="PF01311">
    <property type="entry name" value="Bac_export_1"/>
    <property type="match status" value="1"/>
</dbReference>
<keyword evidence="5 7" id="KW-1133">Transmembrane helix</keyword>
<evidence type="ECO:0000313" key="9">
    <source>
        <dbReference type="Proteomes" id="UP001150641"/>
    </source>
</evidence>
<dbReference type="GO" id="GO:0005886">
    <property type="term" value="C:plasma membrane"/>
    <property type="evidence" value="ECO:0007669"/>
    <property type="project" value="UniProtKB-SubCell"/>
</dbReference>
<feature type="transmembrane region" description="Helical" evidence="7">
    <location>
        <begin position="212"/>
        <end position="240"/>
    </location>
</feature>
<dbReference type="InterPro" id="IPR006304">
    <property type="entry name" value="T3SS_SpaR/YscT"/>
</dbReference>
<accession>A0A9X2W4S6</accession>
<reference evidence="8" key="1">
    <citation type="submission" date="2022-03" db="EMBL/GenBank/DDBJ databases">
        <title>Proposal of a novel genus Dryocolo and two novel species.</title>
        <authorList>
            <person name="Maddock D.W."/>
            <person name="Brady C.L."/>
            <person name="Denman S."/>
            <person name="Arnold D."/>
        </authorList>
    </citation>
    <scope>NUCLEOTIDE SEQUENCE</scope>
    <source>
        <strain evidence="8">H6W4</strain>
    </source>
</reference>
<evidence type="ECO:0000313" key="8">
    <source>
        <dbReference type="EMBL" id="MCT4700531.1"/>
    </source>
</evidence>
<evidence type="ECO:0000256" key="3">
    <source>
        <dbReference type="ARBA" id="ARBA00022475"/>
    </source>
</evidence>
<dbReference type="AlphaFoldDB" id="A0A9X2W4S6"/>
<evidence type="ECO:0000256" key="1">
    <source>
        <dbReference type="ARBA" id="ARBA00004651"/>
    </source>
</evidence>
<keyword evidence="4 7" id="KW-0812">Transmembrane</keyword>
<dbReference type="RefSeq" id="WP_271121403.1">
    <property type="nucleotide sequence ID" value="NZ_JALHAN010000053.1"/>
</dbReference>
<feature type="transmembrane region" description="Helical" evidence="7">
    <location>
        <begin position="37"/>
        <end position="56"/>
    </location>
</feature>
<keyword evidence="9" id="KW-1185">Reference proteome</keyword>
<feature type="transmembrane region" description="Helical" evidence="7">
    <location>
        <begin position="12"/>
        <end position="30"/>
    </location>
</feature>
<evidence type="ECO:0000256" key="4">
    <source>
        <dbReference type="ARBA" id="ARBA00022692"/>
    </source>
</evidence>
<feature type="transmembrane region" description="Helical" evidence="7">
    <location>
        <begin position="178"/>
        <end position="200"/>
    </location>
</feature>
<dbReference type="NCBIfam" id="TIGR01401">
    <property type="entry name" value="fliR_like_III"/>
    <property type="match status" value="1"/>
</dbReference>
<comment type="similarity">
    <text evidence="2 7">Belongs to the FliR/MopE/SpaR family.</text>
</comment>
<evidence type="ECO:0000256" key="7">
    <source>
        <dbReference type="RuleBase" id="RU362072"/>
    </source>
</evidence>
<dbReference type="EMBL" id="JALHAP010000066">
    <property type="protein sequence ID" value="MCT4700531.1"/>
    <property type="molecule type" value="Genomic_DNA"/>
</dbReference>
<keyword evidence="3 7" id="KW-1003">Cell membrane</keyword>
<feature type="transmembrane region" description="Helical" evidence="7">
    <location>
        <begin position="76"/>
        <end position="100"/>
    </location>
</feature>
<dbReference type="InterPro" id="IPR002010">
    <property type="entry name" value="T3SS_IM_R"/>
</dbReference>
<dbReference type="GO" id="GO:0006605">
    <property type="term" value="P:protein targeting"/>
    <property type="evidence" value="ECO:0007669"/>
    <property type="project" value="UniProtKB-UniRule"/>
</dbReference>
<evidence type="ECO:0000256" key="5">
    <source>
        <dbReference type="ARBA" id="ARBA00022989"/>
    </source>
</evidence>
<dbReference type="PANTHER" id="PTHR30065">
    <property type="entry name" value="FLAGELLAR BIOSYNTHETIC PROTEIN FLIR"/>
    <property type="match status" value="1"/>
</dbReference>